<organism evidence="1 2">
    <name type="scientific">Armillaria ostoyae</name>
    <name type="common">Armillaria root rot fungus</name>
    <dbReference type="NCBI Taxonomy" id="47428"/>
    <lineage>
        <taxon>Eukaryota</taxon>
        <taxon>Fungi</taxon>
        <taxon>Dikarya</taxon>
        <taxon>Basidiomycota</taxon>
        <taxon>Agaricomycotina</taxon>
        <taxon>Agaricomycetes</taxon>
        <taxon>Agaricomycetidae</taxon>
        <taxon>Agaricales</taxon>
        <taxon>Marasmiineae</taxon>
        <taxon>Physalacriaceae</taxon>
        <taxon>Armillaria</taxon>
    </lineage>
</organism>
<gene>
    <name evidence="1" type="ORF">ARMOST_22171</name>
</gene>
<evidence type="ECO:0000313" key="2">
    <source>
        <dbReference type="Proteomes" id="UP000219338"/>
    </source>
</evidence>
<protein>
    <submittedName>
        <fullName evidence="1">Uncharacterized protein</fullName>
    </submittedName>
</protein>
<evidence type="ECO:0000313" key="1">
    <source>
        <dbReference type="EMBL" id="SJL18574.1"/>
    </source>
</evidence>
<keyword evidence="2" id="KW-1185">Reference proteome</keyword>
<dbReference type="Proteomes" id="UP000219338">
    <property type="component" value="Unassembled WGS sequence"/>
</dbReference>
<name>A0A284SC42_ARMOS</name>
<proteinExistence type="predicted"/>
<dbReference type="EMBL" id="FUEG01000063">
    <property type="protein sequence ID" value="SJL18574.1"/>
    <property type="molecule type" value="Genomic_DNA"/>
</dbReference>
<dbReference type="AlphaFoldDB" id="A0A284SC42"/>
<reference evidence="2" key="1">
    <citation type="journal article" date="2017" name="Nat. Ecol. Evol.">
        <title>Genome expansion and lineage-specific genetic innovations in the forest pathogenic fungi Armillaria.</title>
        <authorList>
            <person name="Sipos G."/>
            <person name="Prasanna A.N."/>
            <person name="Walter M.C."/>
            <person name="O'Connor E."/>
            <person name="Balint B."/>
            <person name="Krizsan K."/>
            <person name="Kiss B."/>
            <person name="Hess J."/>
            <person name="Varga T."/>
            <person name="Slot J."/>
            <person name="Riley R."/>
            <person name="Boka B."/>
            <person name="Rigling D."/>
            <person name="Barry K."/>
            <person name="Lee J."/>
            <person name="Mihaltcheva S."/>
            <person name="LaButti K."/>
            <person name="Lipzen A."/>
            <person name="Waldron R."/>
            <person name="Moloney N.M."/>
            <person name="Sperisen C."/>
            <person name="Kredics L."/>
            <person name="Vagvoelgyi C."/>
            <person name="Patrignani A."/>
            <person name="Fitzpatrick D."/>
            <person name="Nagy I."/>
            <person name="Doyle S."/>
            <person name="Anderson J.B."/>
            <person name="Grigoriev I.V."/>
            <person name="Gueldener U."/>
            <person name="Muensterkoetter M."/>
            <person name="Nagy L.G."/>
        </authorList>
    </citation>
    <scope>NUCLEOTIDE SEQUENCE [LARGE SCALE GENOMIC DNA]</scope>
    <source>
        <strain evidence="2">C18/9</strain>
    </source>
</reference>
<accession>A0A284SC42</accession>
<sequence length="181" mass="20255">MPTTVFLSRALKNPAGAWRRVTDSRIPIITVNNPDIASGGYTKIYLPAARSSKKTIQISQIPFNLTSSIPFCHRVSTHSTWVCVKLKTPLGKDPIVPQRKAEGQASSFKLQGRRHLRCRKEDTGEKSRLFERTLQTYRGEGVGGPISQRSSGYVQDSPSQCMVEKINAAPSNRLRNSFRPW</sequence>